<feature type="region of interest" description="Disordered" evidence="1">
    <location>
        <begin position="21"/>
        <end position="62"/>
    </location>
</feature>
<reference evidence="2 3" key="1">
    <citation type="submission" date="2020-07" db="EMBL/GenBank/DDBJ databases">
        <title>Sequencing the genomes of 1000 actinobacteria strains.</title>
        <authorList>
            <person name="Klenk H.-P."/>
        </authorList>
    </citation>
    <scope>NUCLEOTIDE SEQUENCE [LARGE SCALE GENOMIC DNA]</scope>
    <source>
        <strain evidence="2 3">DSM 24723</strain>
    </source>
</reference>
<feature type="compositionally biased region" description="Basic and acidic residues" evidence="1">
    <location>
        <begin position="30"/>
        <end position="42"/>
    </location>
</feature>
<dbReference type="EMBL" id="JACBZX010000001">
    <property type="protein sequence ID" value="NYG37080.1"/>
    <property type="molecule type" value="Genomic_DNA"/>
</dbReference>
<accession>A0A852X6M6</accession>
<protein>
    <submittedName>
        <fullName evidence="2">Uncharacterized protein</fullName>
    </submittedName>
</protein>
<evidence type="ECO:0000256" key="1">
    <source>
        <dbReference type="SAM" id="MobiDB-lite"/>
    </source>
</evidence>
<organism evidence="2 3">
    <name type="scientific">Janibacter alkaliphilus</name>
    <dbReference type="NCBI Taxonomy" id="1069963"/>
    <lineage>
        <taxon>Bacteria</taxon>
        <taxon>Bacillati</taxon>
        <taxon>Actinomycetota</taxon>
        <taxon>Actinomycetes</taxon>
        <taxon>Micrococcales</taxon>
        <taxon>Intrasporangiaceae</taxon>
        <taxon>Janibacter</taxon>
    </lineage>
</organism>
<keyword evidence="3" id="KW-1185">Reference proteome</keyword>
<dbReference type="RefSeq" id="WP_179462507.1">
    <property type="nucleotide sequence ID" value="NZ_JACBZX010000001.1"/>
</dbReference>
<evidence type="ECO:0000313" key="2">
    <source>
        <dbReference type="EMBL" id="NYG37080.1"/>
    </source>
</evidence>
<evidence type="ECO:0000313" key="3">
    <source>
        <dbReference type="Proteomes" id="UP000592181"/>
    </source>
</evidence>
<dbReference type="Proteomes" id="UP000592181">
    <property type="component" value="Unassembled WGS sequence"/>
</dbReference>
<name>A0A852X6M6_9MICO</name>
<sequence length="62" mass="6515">MLIVVVLIVVSLCLPGPSSTGWLLPGMQDGTERPGSRVERDAPVSGAETGRWSRVRPGVSSP</sequence>
<proteinExistence type="predicted"/>
<dbReference type="AlphaFoldDB" id="A0A852X6M6"/>
<comment type="caution">
    <text evidence="2">The sequence shown here is derived from an EMBL/GenBank/DDBJ whole genome shotgun (WGS) entry which is preliminary data.</text>
</comment>
<gene>
    <name evidence="2" type="ORF">BJY28_001549</name>
</gene>